<proteinExistence type="predicted"/>
<sequence length="144" mass="17196">MRRYFVQKDKMMETYQPDQADFVLVEKSELDQLEQKIKNREEQLQRLHQKLTGENLKFRLIHIDYLDGYSNQRYKNDPKIYVSIHLPIAHKPENMEKAKSLVVFVFEKYLANGRSYKLHFAPGAGWSVNLELTNEEFEAFQLPE</sequence>
<keyword evidence="3" id="KW-1185">Reference proteome</keyword>
<reference evidence="2 3" key="1">
    <citation type="submission" date="2021-03" db="EMBL/GenBank/DDBJ databases">
        <title>Genomic Encyclopedia of Type Strains, Phase IV (KMG-IV): sequencing the most valuable type-strain genomes for metagenomic binning, comparative biology and taxonomic classification.</title>
        <authorList>
            <person name="Goeker M."/>
        </authorList>
    </citation>
    <scope>NUCLEOTIDE SEQUENCE [LARGE SCALE GENOMIC DNA]</scope>
    <source>
        <strain evidence="2 3">DSM 24738</strain>
    </source>
</reference>
<name>A0ABS4GXN0_9BACL</name>
<dbReference type="RefSeq" id="WP_209812835.1">
    <property type="nucleotide sequence ID" value="NZ_JAGGKT010000030.1"/>
</dbReference>
<feature type="coiled-coil region" evidence="1">
    <location>
        <begin position="23"/>
        <end position="54"/>
    </location>
</feature>
<organism evidence="2 3">
    <name type="scientific">Ammoniphilus resinae</name>
    <dbReference type="NCBI Taxonomy" id="861532"/>
    <lineage>
        <taxon>Bacteria</taxon>
        <taxon>Bacillati</taxon>
        <taxon>Bacillota</taxon>
        <taxon>Bacilli</taxon>
        <taxon>Bacillales</taxon>
        <taxon>Paenibacillaceae</taxon>
        <taxon>Aneurinibacillus group</taxon>
        <taxon>Ammoniphilus</taxon>
    </lineage>
</organism>
<gene>
    <name evidence="2" type="ORF">J2Z37_004877</name>
</gene>
<evidence type="ECO:0000313" key="2">
    <source>
        <dbReference type="EMBL" id="MBP1934857.1"/>
    </source>
</evidence>
<keyword evidence="1" id="KW-0175">Coiled coil</keyword>
<evidence type="ECO:0000256" key="1">
    <source>
        <dbReference type="SAM" id="Coils"/>
    </source>
</evidence>
<accession>A0ABS4GXN0</accession>
<evidence type="ECO:0000313" key="3">
    <source>
        <dbReference type="Proteomes" id="UP001519343"/>
    </source>
</evidence>
<dbReference type="EMBL" id="JAGGKT010000030">
    <property type="protein sequence ID" value="MBP1934857.1"/>
    <property type="molecule type" value="Genomic_DNA"/>
</dbReference>
<dbReference type="Proteomes" id="UP001519343">
    <property type="component" value="Unassembled WGS sequence"/>
</dbReference>
<protein>
    <submittedName>
        <fullName evidence="2">Uncharacterized protein</fullName>
    </submittedName>
</protein>
<comment type="caution">
    <text evidence="2">The sequence shown here is derived from an EMBL/GenBank/DDBJ whole genome shotgun (WGS) entry which is preliminary data.</text>
</comment>